<dbReference type="InterPro" id="IPR046848">
    <property type="entry name" value="E_motif"/>
</dbReference>
<dbReference type="InterPro" id="IPR046960">
    <property type="entry name" value="PPR_At4g14850-like_plant"/>
</dbReference>
<dbReference type="PROSITE" id="PS51375">
    <property type="entry name" value="PPR"/>
    <property type="match status" value="3"/>
</dbReference>
<keyword evidence="4" id="KW-1185">Reference proteome</keyword>
<accession>A0A9Q1QDD3</accession>
<reference evidence="3" key="1">
    <citation type="submission" date="2022-04" db="EMBL/GenBank/DDBJ databases">
        <title>Carnegiea gigantea Genome sequencing and assembly v2.</title>
        <authorList>
            <person name="Copetti D."/>
            <person name="Sanderson M.J."/>
            <person name="Burquez A."/>
            <person name="Wojciechowski M.F."/>
        </authorList>
    </citation>
    <scope>NUCLEOTIDE SEQUENCE</scope>
    <source>
        <strain evidence="3">SGP5-SGP5p</strain>
        <tissue evidence="3">Aerial part</tissue>
    </source>
</reference>
<comment type="caution">
    <text evidence="3">The sequence shown here is derived from an EMBL/GenBank/DDBJ whole genome shotgun (WGS) entry which is preliminary data.</text>
</comment>
<gene>
    <name evidence="3" type="ORF">Cgig2_015375</name>
</gene>
<dbReference type="FunFam" id="1.25.40.10:FF:001236">
    <property type="entry name" value="Pentatricopeptide repeat-containing protein At3g28660"/>
    <property type="match status" value="1"/>
</dbReference>
<dbReference type="Gene3D" id="1.25.40.10">
    <property type="entry name" value="Tetratricopeptide repeat domain"/>
    <property type="match status" value="3"/>
</dbReference>
<dbReference type="Pfam" id="PF01535">
    <property type="entry name" value="PPR"/>
    <property type="match status" value="4"/>
</dbReference>
<dbReference type="PANTHER" id="PTHR47926:SF499">
    <property type="entry name" value="PENTATRICOPEPTIDE REPEAT-CONTAINING PROTEIN"/>
    <property type="match status" value="1"/>
</dbReference>
<organism evidence="3 4">
    <name type="scientific">Carnegiea gigantea</name>
    <dbReference type="NCBI Taxonomy" id="171969"/>
    <lineage>
        <taxon>Eukaryota</taxon>
        <taxon>Viridiplantae</taxon>
        <taxon>Streptophyta</taxon>
        <taxon>Embryophyta</taxon>
        <taxon>Tracheophyta</taxon>
        <taxon>Spermatophyta</taxon>
        <taxon>Magnoliopsida</taxon>
        <taxon>eudicotyledons</taxon>
        <taxon>Gunneridae</taxon>
        <taxon>Pentapetalae</taxon>
        <taxon>Caryophyllales</taxon>
        <taxon>Cactineae</taxon>
        <taxon>Cactaceae</taxon>
        <taxon>Cactoideae</taxon>
        <taxon>Echinocereeae</taxon>
        <taxon>Carnegiea</taxon>
    </lineage>
</organism>
<keyword evidence="1" id="KW-0677">Repeat</keyword>
<dbReference type="EMBL" id="JAKOGI010000268">
    <property type="protein sequence ID" value="KAJ8438118.1"/>
    <property type="molecule type" value="Genomic_DNA"/>
</dbReference>
<evidence type="ECO:0000313" key="4">
    <source>
        <dbReference type="Proteomes" id="UP001153076"/>
    </source>
</evidence>
<evidence type="ECO:0000313" key="3">
    <source>
        <dbReference type="EMBL" id="KAJ8438118.1"/>
    </source>
</evidence>
<dbReference type="FunFam" id="1.25.40.10:FF:001394">
    <property type="entry name" value="Pentatricopeptide repeat-containing protein At3g28660"/>
    <property type="match status" value="1"/>
</dbReference>
<dbReference type="Pfam" id="PF13041">
    <property type="entry name" value="PPR_2"/>
    <property type="match status" value="1"/>
</dbReference>
<sequence length="759" mass="83985">MNNSIASTNLNPEAWRRLMTLIDRCKNMHRLKQMHALFITHGLSSNTFAISKLLAFSALSNAGDLSYASLLFRHFQSPNSFFYNTLIRAYSRTSQPYFSLHYFNLMVQDKGVVPDQHTFPFVLIACGRECWVSEGRKVHALVVKNGLGSSDGYVQTALLRFYCDCNDLRDAHKVFDESTQRDVVKWNVLMNGYVKGGLCSKGLDLFRDLLESDIDPDEFCVTTAITACAKLGTLSQGKWIHEYIKGRRDMVFDAVVGTALVDMYAKCGSIDMAMEVFEGMPERNVHCWAALICGLAFNGYAKEAIFCLDRMQAEDGLSPDGVALLGVLAACTHGGHIEEGMFLLENMEAKYGTGPKHEHYSCVVDMLCKAGQLYLALQIIKRMPMKPLASVWGALLSGCRTHKNVELAELAVKELELLGDGRVEDGIYVELSNIYLASKKLEDASKVRRMIGDSGMKKTPGWSVIEVNGKVNEFVSGDAAHPHLAQINAMLGLISHKLFLEAELGLHDDLPPDPTQALALKFLYDAVNGAFDQSVFTLPPCVAQSSAFQRLEYTLIAWLWGKGTPIDSKFLNSLIGVVSTEHLKQTGTQKSISSWAAPCDDNCIQNYPDDENVSGDSSSRVSRDKLQLHVNPAKEILVLGLKAEPEALSSDKIDVRTNVHEGNLHLGEGENWLEKAVVSSSCVDQALFMEAKLELQDDLPFDQMQALTLKFMYDVVNGAFDESVLALPSWVAQSSAFQGLEYTLIDWLFGKGTPIDSKS</sequence>
<dbReference type="InterPro" id="IPR002885">
    <property type="entry name" value="PPR_rpt"/>
</dbReference>
<proteinExistence type="predicted"/>
<feature type="repeat" description="PPR" evidence="2">
    <location>
        <begin position="79"/>
        <end position="114"/>
    </location>
</feature>
<feature type="repeat" description="PPR" evidence="2">
    <location>
        <begin position="253"/>
        <end position="287"/>
    </location>
</feature>
<name>A0A9Q1QDD3_9CARY</name>
<dbReference type="Proteomes" id="UP001153076">
    <property type="component" value="Unassembled WGS sequence"/>
</dbReference>
<evidence type="ECO:0000256" key="1">
    <source>
        <dbReference type="ARBA" id="ARBA00022737"/>
    </source>
</evidence>
<dbReference type="GO" id="GO:0003723">
    <property type="term" value="F:RNA binding"/>
    <property type="evidence" value="ECO:0007669"/>
    <property type="project" value="InterPro"/>
</dbReference>
<dbReference type="AlphaFoldDB" id="A0A9Q1QDD3"/>
<dbReference type="Pfam" id="PF20431">
    <property type="entry name" value="E_motif"/>
    <property type="match status" value="1"/>
</dbReference>
<dbReference type="GO" id="GO:0009451">
    <property type="term" value="P:RNA modification"/>
    <property type="evidence" value="ECO:0007669"/>
    <property type="project" value="InterPro"/>
</dbReference>
<feature type="repeat" description="PPR" evidence="2">
    <location>
        <begin position="182"/>
        <end position="216"/>
    </location>
</feature>
<dbReference type="InterPro" id="IPR011990">
    <property type="entry name" value="TPR-like_helical_dom_sf"/>
</dbReference>
<evidence type="ECO:0000256" key="2">
    <source>
        <dbReference type="PROSITE-ProRule" id="PRU00708"/>
    </source>
</evidence>
<protein>
    <submittedName>
        <fullName evidence="3">Uncharacterized protein</fullName>
    </submittedName>
</protein>
<dbReference type="FunFam" id="1.25.40.10:FF:000285">
    <property type="entry name" value="Pentatricopeptide repeat-containing protein, chloroplastic"/>
    <property type="match status" value="1"/>
</dbReference>
<dbReference type="PANTHER" id="PTHR47926">
    <property type="entry name" value="PENTATRICOPEPTIDE REPEAT-CONTAINING PROTEIN"/>
    <property type="match status" value="1"/>
</dbReference>
<dbReference type="NCBIfam" id="TIGR00756">
    <property type="entry name" value="PPR"/>
    <property type="match status" value="3"/>
</dbReference>
<dbReference type="OrthoDB" id="426361at2759"/>